<dbReference type="AlphaFoldDB" id="A0A2Z4LPD5"/>
<dbReference type="InterPro" id="IPR044946">
    <property type="entry name" value="Restrct_endonuc_typeI_TRD_sf"/>
</dbReference>
<evidence type="ECO:0000256" key="3">
    <source>
        <dbReference type="ARBA" id="ARBA00023125"/>
    </source>
</evidence>
<accession>A0A2Z4LPD5</accession>
<keyword evidence="5" id="KW-0378">Hydrolase</keyword>
<evidence type="ECO:0000256" key="1">
    <source>
        <dbReference type="ARBA" id="ARBA00010923"/>
    </source>
</evidence>
<dbReference type="EC" id="3.1.21.3" evidence="5"/>
<proteinExistence type="inferred from homology"/>
<keyword evidence="2" id="KW-0680">Restriction system</keyword>
<dbReference type="Proteomes" id="UP000248536">
    <property type="component" value="Chromosome"/>
</dbReference>
<gene>
    <name evidence="5" type="primary">hsdS</name>
    <name evidence="5" type="ORF">HME9304_00611</name>
</gene>
<reference evidence="5 6" key="1">
    <citation type="submission" date="2018-06" db="EMBL/GenBank/DDBJ databases">
        <title>Spongiibacterium sp. HME9304 Genome sequencing and assembly.</title>
        <authorList>
            <person name="Kang H."/>
            <person name="Kim H."/>
            <person name="Joh K."/>
        </authorList>
    </citation>
    <scope>NUCLEOTIDE SEQUENCE [LARGE SCALE GENOMIC DNA]</scope>
    <source>
        <strain evidence="5 6">HME9304</strain>
    </source>
</reference>
<name>A0A2Z4LPD5_9FLAO</name>
<evidence type="ECO:0000313" key="5">
    <source>
        <dbReference type="EMBL" id="AWX43620.1"/>
    </source>
</evidence>
<evidence type="ECO:0000256" key="2">
    <source>
        <dbReference type="ARBA" id="ARBA00022747"/>
    </source>
</evidence>
<evidence type="ECO:0000259" key="4">
    <source>
        <dbReference type="Pfam" id="PF01420"/>
    </source>
</evidence>
<keyword evidence="3" id="KW-0238">DNA-binding</keyword>
<feature type="domain" description="Type I restriction modification DNA specificity" evidence="4">
    <location>
        <begin position="2"/>
        <end position="170"/>
    </location>
</feature>
<dbReference type="GO" id="GO:0009307">
    <property type="term" value="P:DNA restriction-modification system"/>
    <property type="evidence" value="ECO:0007669"/>
    <property type="project" value="UniProtKB-KW"/>
</dbReference>
<dbReference type="InterPro" id="IPR052021">
    <property type="entry name" value="Type-I_RS_S_subunit"/>
</dbReference>
<dbReference type="CDD" id="cd17263">
    <property type="entry name" value="RMtype1_S_AbaB8300I-TRD1-CR1_like"/>
    <property type="match status" value="1"/>
</dbReference>
<dbReference type="Pfam" id="PF01420">
    <property type="entry name" value="Methylase_S"/>
    <property type="match status" value="2"/>
</dbReference>
<dbReference type="GO" id="GO:0003677">
    <property type="term" value="F:DNA binding"/>
    <property type="evidence" value="ECO:0007669"/>
    <property type="project" value="UniProtKB-KW"/>
</dbReference>
<dbReference type="Gene3D" id="3.90.220.20">
    <property type="entry name" value="DNA methylase specificity domains"/>
    <property type="match status" value="2"/>
</dbReference>
<dbReference type="OrthoDB" id="9816225at2"/>
<dbReference type="EMBL" id="CP030104">
    <property type="protein sequence ID" value="AWX43620.1"/>
    <property type="molecule type" value="Genomic_DNA"/>
</dbReference>
<dbReference type="InterPro" id="IPR000055">
    <property type="entry name" value="Restrct_endonuc_typeI_TRD"/>
</dbReference>
<evidence type="ECO:0000313" key="6">
    <source>
        <dbReference type="Proteomes" id="UP000248536"/>
    </source>
</evidence>
<dbReference type="KEGG" id="spon:HME9304_00611"/>
<dbReference type="REBASE" id="256766">
    <property type="entry name" value="S.Ssp9304ORF612P"/>
</dbReference>
<dbReference type="PANTHER" id="PTHR30408:SF12">
    <property type="entry name" value="TYPE I RESTRICTION ENZYME MJAVIII SPECIFICITY SUBUNIT"/>
    <property type="match status" value="1"/>
</dbReference>
<comment type="similarity">
    <text evidence="1">Belongs to the type-I restriction system S methylase family.</text>
</comment>
<organism evidence="5 6">
    <name type="scientific">Flagellimonas maritima</name>
    <dbReference type="NCBI Taxonomy" id="1383885"/>
    <lineage>
        <taxon>Bacteria</taxon>
        <taxon>Pseudomonadati</taxon>
        <taxon>Bacteroidota</taxon>
        <taxon>Flavobacteriia</taxon>
        <taxon>Flavobacteriales</taxon>
        <taxon>Flavobacteriaceae</taxon>
        <taxon>Flagellimonas</taxon>
    </lineage>
</organism>
<feature type="domain" description="Type I restriction modification DNA specificity" evidence="4">
    <location>
        <begin position="220"/>
        <end position="381"/>
    </location>
</feature>
<keyword evidence="6" id="KW-1185">Reference proteome</keyword>
<dbReference type="SUPFAM" id="SSF116734">
    <property type="entry name" value="DNA methylase specificity domain"/>
    <property type="match status" value="2"/>
</dbReference>
<dbReference type="GO" id="GO:0009035">
    <property type="term" value="F:type I site-specific deoxyribonuclease activity"/>
    <property type="evidence" value="ECO:0007669"/>
    <property type="project" value="UniProtKB-EC"/>
</dbReference>
<protein>
    <submittedName>
        <fullName evidence="5">Type I site-specific deoxyribonuclease</fullName>
        <ecNumber evidence="5">3.1.21.3</ecNumber>
    </submittedName>
</protein>
<dbReference type="RefSeq" id="WP_112377183.1">
    <property type="nucleotide sequence ID" value="NZ_CP030104.1"/>
</dbReference>
<sequence length="409" mass="46887">MEVKKYRLTDVCDFQGGSQPPKSEWTKTLKDGYVRMLQIRDFTQPNKENIEYVRITNRIKTCKSEDILIGRYGASVGKILTGLAGAYNVAIMKTIPDQKKLLKPYLRHLLVSPSFQNYILNVGGRAAQAGFSKSDLSRFDVFLPSLENQKRIAQVLTDCEELIAKRKESIALLDELLKSTFLDMFWKKNLDYQNWERDTIEGYALKRKASMRSGPFGSSLLHEEFSESGDVKVLGIDNVVNNFYEEGKPRYITFKKYEELKRYTVHPGDVLISIMATNGRSAVVPQNIPLAINSKHLAAITLNQKKILPFYLKYSFQYHPLILKQLSKRVKGAIMSGLNLTIIKELKLPQPPLSLQEKFSSVVLKIIETNKLYHNNLLELEYLYGRLSQDVFKGELDLSKVALREEFKK</sequence>
<dbReference type="PANTHER" id="PTHR30408">
    <property type="entry name" value="TYPE-1 RESTRICTION ENZYME ECOKI SPECIFICITY PROTEIN"/>
    <property type="match status" value="1"/>
</dbReference>